<comment type="caution">
    <text evidence="2">The sequence shown here is derived from an EMBL/GenBank/DDBJ whole genome shotgun (WGS) entry which is preliminary data.</text>
</comment>
<protein>
    <submittedName>
        <fullName evidence="2">Lambda family phage portal protein</fullName>
    </submittedName>
</protein>
<reference evidence="2 3" key="1">
    <citation type="submission" date="2020-08" db="EMBL/GenBank/DDBJ databases">
        <title>Genomic Encyclopedia of Type Strains, Phase IV (KMG-IV): sequencing the most valuable type-strain genomes for metagenomic binning, comparative biology and taxonomic classification.</title>
        <authorList>
            <person name="Goeker M."/>
        </authorList>
    </citation>
    <scope>NUCLEOTIDE SEQUENCE [LARGE SCALE GENOMIC DNA]</scope>
    <source>
        <strain evidence="2 3">DSM 25620</strain>
    </source>
</reference>
<dbReference type="NCBIfam" id="TIGR01539">
    <property type="entry name" value="portal_lambda"/>
    <property type="match status" value="1"/>
</dbReference>
<dbReference type="EMBL" id="JACHIL010000003">
    <property type="protein sequence ID" value="MBB5091421.1"/>
    <property type="molecule type" value="Genomic_DNA"/>
</dbReference>
<organism evidence="2 3">
    <name type="scientific">Pseudochrobactrum saccharolyticum</name>
    <dbReference type="NCBI Taxonomy" id="354352"/>
    <lineage>
        <taxon>Bacteria</taxon>
        <taxon>Pseudomonadati</taxon>
        <taxon>Pseudomonadota</taxon>
        <taxon>Alphaproteobacteria</taxon>
        <taxon>Hyphomicrobiales</taxon>
        <taxon>Brucellaceae</taxon>
        <taxon>Pseudochrobactrum</taxon>
    </lineage>
</organism>
<dbReference type="Pfam" id="PF05136">
    <property type="entry name" value="Phage_portal_2"/>
    <property type="match status" value="1"/>
</dbReference>
<accession>A0A7W8ALG8</accession>
<evidence type="ECO:0000313" key="2">
    <source>
        <dbReference type="EMBL" id="MBB5091421.1"/>
    </source>
</evidence>
<sequence>MGLLSRASDILRNAVGGAGHNLPASSPQHSAQYFRSPGSGGAAALFAWRPALRDTREDVLSAYIEAAARAIDALQNSGWIAGAVNQAVASTIGTGLRLNPTPDHTVLGWDEKQTEEWISKVERRWILWSENPVECDAAGKHSMGQLTGMVLKTAFAYGEAVSLLPSIRRDVSTTRTKVQLVLPHRLVQDTDAMTRMYQGIRTDDFGFPLSYRFTRDSVFREQIDIAARDGAGRPQVVHVFEGSPGQVRGITPLAPVLRVLRQYDQLADATLTAALIQAVFAATIESEAPTEALLNALQDQNEQDASAGSQAETLFGFKQAWYQQTKIDLGSGGRIAHLFPGEKLTMNRSEHPNDTYEAFSKFLLREIATCLGMTVETLTGDYTGATYSSVRMATAEKWPLVLARRKNICGRFLQHVYEAWLEEEIEAGNIPFPNGLMGFIANRSAACSADWRGPARPQADDLKAAKAHEVYKRMGVMSDEMICNDLGVDWEDVYEQRSREAKKRATLYLPEGDTMTPDPVGDKLITEDETK</sequence>
<dbReference type="GO" id="GO:0005198">
    <property type="term" value="F:structural molecule activity"/>
    <property type="evidence" value="ECO:0007669"/>
    <property type="project" value="InterPro"/>
</dbReference>
<gene>
    <name evidence="2" type="ORF">HNQ68_001962</name>
</gene>
<dbReference type="Proteomes" id="UP000531231">
    <property type="component" value="Unassembled WGS sequence"/>
</dbReference>
<keyword evidence="3" id="KW-1185">Reference proteome</keyword>
<evidence type="ECO:0000256" key="1">
    <source>
        <dbReference type="SAM" id="MobiDB-lite"/>
    </source>
</evidence>
<dbReference type="AlphaFoldDB" id="A0A7W8ALG8"/>
<dbReference type="RefSeq" id="WP_151159495.1">
    <property type="nucleotide sequence ID" value="NZ_JACHIL010000003.1"/>
</dbReference>
<feature type="compositionally biased region" description="Basic and acidic residues" evidence="1">
    <location>
        <begin position="520"/>
        <end position="531"/>
    </location>
</feature>
<proteinExistence type="predicted"/>
<dbReference type="GO" id="GO:0019068">
    <property type="term" value="P:virion assembly"/>
    <property type="evidence" value="ECO:0007669"/>
    <property type="project" value="InterPro"/>
</dbReference>
<dbReference type="InterPro" id="IPR006429">
    <property type="entry name" value="Phage_lambda_portal"/>
</dbReference>
<feature type="region of interest" description="Disordered" evidence="1">
    <location>
        <begin position="506"/>
        <end position="531"/>
    </location>
</feature>
<evidence type="ECO:0000313" key="3">
    <source>
        <dbReference type="Proteomes" id="UP000531231"/>
    </source>
</evidence>
<name>A0A7W8ALG8_9HYPH</name>